<evidence type="ECO:0000313" key="1">
    <source>
        <dbReference type="EMBL" id="KAG7327561.1"/>
    </source>
</evidence>
<name>A0A9D3SK70_9TELE</name>
<sequence>MKSSYGQALWGRQGQHVSMAMCSQALPLRMKRLCSNKDGLLGMSLKNSVFCWPCSRQNAQHATEGISLWQLTEEDSRNTILHTRRHFKRGLSSCTLASSSCSLLRGISERCQTRGNSLSVDSAMRPQSIPWKRRFPNMAPLPKSM</sequence>
<dbReference type="EMBL" id="JAHKSW010000010">
    <property type="protein sequence ID" value="KAG7327561.1"/>
    <property type="molecule type" value="Genomic_DNA"/>
</dbReference>
<accession>A0A9D3SK70</accession>
<dbReference type="Proteomes" id="UP000824219">
    <property type="component" value="Linkage Group LG10"/>
</dbReference>
<proteinExistence type="predicted"/>
<dbReference type="AlphaFoldDB" id="A0A9D3SK70"/>
<organism evidence="1 2">
    <name type="scientific">Hemibagrus wyckioides</name>
    <dbReference type="NCBI Taxonomy" id="337641"/>
    <lineage>
        <taxon>Eukaryota</taxon>
        <taxon>Metazoa</taxon>
        <taxon>Chordata</taxon>
        <taxon>Craniata</taxon>
        <taxon>Vertebrata</taxon>
        <taxon>Euteleostomi</taxon>
        <taxon>Actinopterygii</taxon>
        <taxon>Neopterygii</taxon>
        <taxon>Teleostei</taxon>
        <taxon>Ostariophysi</taxon>
        <taxon>Siluriformes</taxon>
        <taxon>Bagridae</taxon>
        <taxon>Hemibagrus</taxon>
    </lineage>
</organism>
<gene>
    <name evidence="1" type="ORF">KOW79_009167</name>
</gene>
<reference evidence="1 2" key="1">
    <citation type="submission" date="2021-06" db="EMBL/GenBank/DDBJ databases">
        <title>Chromosome-level genome assembly of the red-tail catfish (Hemibagrus wyckioides).</title>
        <authorList>
            <person name="Shao F."/>
        </authorList>
    </citation>
    <scope>NUCLEOTIDE SEQUENCE [LARGE SCALE GENOMIC DNA]</scope>
    <source>
        <strain evidence="1">EC202008001</strain>
        <tissue evidence="1">Blood</tissue>
    </source>
</reference>
<comment type="caution">
    <text evidence="1">The sequence shown here is derived from an EMBL/GenBank/DDBJ whole genome shotgun (WGS) entry which is preliminary data.</text>
</comment>
<protein>
    <submittedName>
        <fullName evidence="1">Uncharacterized protein</fullName>
    </submittedName>
</protein>
<evidence type="ECO:0000313" key="2">
    <source>
        <dbReference type="Proteomes" id="UP000824219"/>
    </source>
</evidence>
<keyword evidence="2" id="KW-1185">Reference proteome</keyword>